<dbReference type="AlphaFoldDB" id="A0A9K3PWL3"/>
<sequence length="450" mass="49917">MSSLNPFFGDGDNRDSDWEDFEEEAALLNESGGVSQPKDGTSRLCIQGLGQSSSNVGVKNASIKVFTAWRKYRGKLADVSWMEIYGDNLMGYMNEAFCFARESTEGNEQERQESGGALLAGIRRRGSGQRRRDTWDLGHLPCFGILVLSGRWTPPEHGGNTRRDAKCCFSIIAQNRESSTAKLLTQAIQKCLPEDIKSRITSRSLRDTGITELASHGSLSIDDGGARFGHSTGTTQDHYISDQHYLYGLKAGMARAGAVLIDCGHDNAIIQHLNKAALHSRLNDPRSPGLLQFKYFKEGQTMWSDSYFNAVPAETTKLDMSSASFKDLLYDLKDILDLEDLGKTPITKATVTENWALTNCLELLQTAVTQSTEAKEAKEELKELKHGTVRGDCLRLAAKLERRALDMLFVLRGDDPTIEWTKKGKKPTGKFRSLGGQVHPYKRAAQKAWP</sequence>
<organism evidence="1 2">
    <name type="scientific">Nitzschia inconspicua</name>
    <dbReference type="NCBI Taxonomy" id="303405"/>
    <lineage>
        <taxon>Eukaryota</taxon>
        <taxon>Sar</taxon>
        <taxon>Stramenopiles</taxon>
        <taxon>Ochrophyta</taxon>
        <taxon>Bacillariophyta</taxon>
        <taxon>Bacillariophyceae</taxon>
        <taxon>Bacillariophycidae</taxon>
        <taxon>Bacillariales</taxon>
        <taxon>Bacillariaceae</taxon>
        <taxon>Nitzschia</taxon>
    </lineage>
</organism>
<keyword evidence="2" id="KW-1185">Reference proteome</keyword>
<dbReference type="Proteomes" id="UP000693970">
    <property type="component" value="Unassembled WGS sequence"/>
</dbReference>
<reference evidence="1" key="2">
    <citation type="submission" date="2021-04" db="EMBL/GenBank/DDBJ databases">
        <authorList>
            <person name="Podell S."/>
        </authorList>
    </citation>
    <scope>NUCLEOTIDE SEQUENCE</scope>
    <source>
        <strain evidence="1">Hildebrandi</strain>
    </source>
</reference>
<evidence type="ECO:0000313" key="1">
    <source>
        <dbReference type="EMBL" id="KAG7359789.1"/>
    </source>
</evidence>
<reference evidence="1" key="1">
    <citation type="journal article" date="2021" name="Sci. Rep.">
        <title>Diploid genomic architecture of Nitzschia inconspicua, an elite biomass production diatom.</title>
        <authorList>
            <person name="Oliver A."/>
            <person name="Podell S."/>
            <person name="Pinowska A."/>
            <person name="Traller J.C."/>
            <person name="Smith S.R."/>
            <person name="McClure R."/>
            <person name="Beliaev A."/>
            <person name="Bohutskyi P."/>
            <person name="Hill E.A."/>
            <person name="Rabines A."/>
            <person name="Zheng H."/>
            <person name="Allen L.Z."/>
            <person name="Kuo A."/>
            <person name="Grigoriev I.V."/>
            <person name="Allen A.E."/>
            <person name="Hazlebeck D."/>
            <person name="Allen E.E."/>
        </authorList>
    </citation>
    <scope>NUCLEOTIDE SEQUENCE</scope>
    <source>
        <strain evidence="1">Hildebrandi</strain>
    </source>
</reference>
<protein>
    <submittedName>
        <fullName evidence="1">Uncharacterized protein</fullName>
    </submittedName>
</protein>
<dbReference type="EMBL" id="JAGRRH010000013">
    <property type="protein sequence ID" value="KAG7359789.1"/>
    <property type="molecule type" value="Genomic_DNA"/>
</dbReference>
<evidence type="ECO:0000313" key="2">
    <source>
        <dbReference type="Proteomes" id="UP000693970"/>
    </source>
</evidence>
<comment type="caution">
    <text evidence="1">The sequence shown here is derived from an EMBL/GenBank/DDBJ whole genome shotgun (WGS) entry which is preliminary data.</text>
</comment>
<accession>A0A9K3PWL3</accession>
<proteinExistence type="predicted"/>
<gene>
    <name evidence="1" type="ORF">IV203_034887</name>
</gene>
<name>A0A9K3PWL3_9STRA</name>